<accession>A0ABD6EXR1</accession>
<evidence type="ECO:0000313" key="2">
    <source>
        <dbReference type="EMBL" id="MFH4984764.1"/>
    </source>
</evidence>
<protein>
    <submittedName>
        <fullName evidence="2">Uncharacterized protein</fullName>
    </submittedName>
</protein>
<organism evidence="2 3">
    <name type="scientific">Gnathostoma spinigerum</name>
    <dbReference type="NCBI Taxonomy" id="75299"/>
    <lineage>
        <taxon>Eukaryota</taxon>
        <taxon>Metazoa</taxon>
        <taxon>Ecdysozoa</taxon>
        <taxon>Nematoda</taxon>
        <taxon>Chromadorea</taxon>
        <taxon>Rhabditida</taxon>
        <taxon>Spirurina</taxon>
        <taxon>Gnathostomatomorpha</taxon>
        <taxon>Gnathostomatoidea</taxon>
        <taxon>Gnathostomatidae</taxon>
        <taxon>Gnathostoma</taxon>
    </lineage>
</organism>
<comment type="caution">
    <text evidence="2">The sequence shown here is derived from an EMBL/GenBank/DDBJ whole genome shotgun (WGS) entry which is preliminary data.</text>
</comment>
<dbReference type="EMBL" id="JBGFUD010020904">
    <property type="protein sequence ID" value="MFH4984764.1"/>
    <property type="molecule type" value="Genomic_DNA"/>
</dbReference>
<keyword evidence="1" id="KW-0732">Signal</keyword>
<keyword evidence="3" id="KW-1185">Reference proteome</keyword>
<dbReference type="AlphaFoldDB" id="A0ABD6EXR1"/>
<gene>
    <name evidence="2" type="ORF">AB6A40_011473</name>
</gene>
<name>A0ABD6EXR1_9BILA</name>
<evidence type="ECO:0000313" key="3">
    <source>
        <dbReference type="Proteomes" id="UP001608902"/>
    </source>
</evidence>
<evidence type="ECO:0000256" key="1">
    <source>
        <dbReference type="SAM" id="SignalP"/>
    </source>
</evidence>
<proteinExistence type="predicted"/>
<reference evidence="2 3" key="1">
    <citation type="submission" date="2024-08" db="EMBL/GenBank/DDBJ databases">
        <title>Gnathostoma spinigerum genome.</title>
        <authorList>
            <person name="Gonzalez-Bertolin B."/>
            <person name="Monzon S."/>
            <person name="Zaballos A."/>
            <person name="Jimenez P."/>
            <person name="Dekumyoy P."/>
            <person name="Varona S."/>
            <person name="Cuesta I."/>
            <person name="Sumanam S."/>
            <person name="Adisakwattana P."/>
            <person name="Gasser R.B."/>
            <person name="Hernandez-Gonzalez A."/>
            <person name="Young N.D."/>
            <person name="Perteguer M.J."/>
        </authorList>
    </citation>
    <scope>NUCLEOTIDE SEQUENCE [LARGE SCALE GENOMIC DNA]</scope>
    <source>
        <strain evidence="2">AL3</strain>
        <tissue evidence="2">Liver</tissue>
    </source>
</reference>
<feature type="signal peptide" evidence="1">
    <location>
        <begin position="1"/>
        <end position="22"/>
    </location>
</feature>
<feature type="chain" id="PRO_5044842632" evidence="1">
    <location>
        <begin position="23"/>
        <end position="70"/>
    </location>
</feature>
<sequence length="70" mass="7785">MKQQVTAVVLLIALVLTVTCSAVDTPYNSGAAGPRDKRWFGYGYPFAYPFYGPGPYYGYGPFFGSPYGWW</sequence>
<dbReference type="Proteomes" id="UP001608902">
    <property type="component" value="Unassembled WGS sequence"/>
</dbReference>